<dbReference type="PRINTS" id="PR00344">
    <property type="entry name" value="BCTRLSENSOR"/>
</dbReference>
<dbReference type="OrthoDB" id="9815750at2"/>
<dbReference type="Gene3D" id="3.30.565.10">
    <property type="entry name" value="Histidine kinase-like ATPase, C-terminal domain"/>
    <property type="match status" value="1"/>
</dbReference>
<dbReference type="PROSITE" id="PS50113">
    <property type="entry name" value="PAC"/>
    <property type="match status" value="1"/>
</dbReference>
<evidence type="ECO:0000256" key="7">
    <source>
        <dbReference type="ARBA" id="ARBA00022840"/>
    </source>
</evidence>
<dbReference type="PROSITE" id="PS50112">
    <property type="entry name" value="PAS"/>
    <property type="match status" value="2"/>
</dbReference>
<feature type="domain" description="PAS" evidence="10">
    <location>
        <begin position="133"/>
        <end position="202"/>
    </location>
</feature>
<evidence type="ECO:0000259" key="10">
    <source>
        <dbReference type="PROSITE" id="PS50112"/>
    </source>
</evidence>
<keyword evidence="13" id="KW-1185">Reference proteome</keyword>
<dbReference type="AlphaFoldDB" id="A0A1H3Y0M1"/>
<dbReference type="Pfam" id="PF00989">
    <property type="entry name" value="PAS"/>
    <property type="match status" value="1"/>
</dbReference>
<feature type="domain" description="Histidine kinase" evidence="9">
    <location>
        <begin position="273"/>
        <end position="477"/>
    </location>
</feature>
<evidence type="ECO:0000259" key="11">
    <source>
        <dbReference type="PROSITE" id="PS50113"/>
    </source>
</evidence>
<reference evidence="12 13" key="1">
    <citation type="submission" date="2016-10" db="EMBL/GenBank/DDBJ databases">
        <authorList>
            <person name="de Groot N.N."/>
        </authorList>
    </citation>
    <scope>NUCLEOTIDE SEQUENCE [LARGE SCALE GENOMIC DNA]</scope>
    <source>
        <strain evidence="12 13">CCM7597</strain>
    </source>
</reference>
<evidence type="ECO:0000256" key="2">
    <source>
        <dbReference type="ARBA" id="ARBA00012438"/>
    </source>
</evidence>
<dbReference type="CDD" id="cd00130">
    <property type="entry name" value="PAS"/>
    <property type="match status" value="2"/>
</dbReference>
<comment type="catalytic activity">
    <reaction evidence="1">
        <text>ATP + protein L-histidine = ADP + protein N-phospho-L-histidine.</text>
        <dbReference type="EC" id="2.7.13.3"/>
    </reaction>
</comment>
<evidence type="ECO:0000256" key="8">
    <source>
        <dbReference type="ARBA" id="ARBA00023012"/>
    </source>
</evidence>
<evidence type="ECO:0000256" key="3">
    <source>
        <dbReference type="ARBA" id="ARBA00022553"/>
    </source>
</evidence>
<dbReference type="InterPro" id="IPR003594">
    <property type="entry name" value="HATPase_dom"/>
</dbReference>
<dbReference type="SUPFAM" id="SSF47384">
    <property type="entry name" value="Homodimeric domain of signal transducing histidine kinase"/>
    <property type="match status" value="1"/>
</dbReference>
<dbReference type="InterPro" id="IPR000014">
    <property type="entry name" value="PAS"/>
</dbReference>
<dbReference type="Gene3D" id="1.10.287.130">
    <property type="match status" value="1"/>
</dbReference>
<keyword evidence="7" id="KW-0067">ATP-binding</keyword>
<dbReference type="PROSITE" id="PS50109">
    <property type="entry name" value="HIS_KIN"/>
    <property type="match status" value="1"/>
</dbReference>
<dbReference type="SMART" id="SM00086">
    <property type="entry name" value="PAC"/>
    <property type="match status" value="2"/>
</dbReference>
<keyword evidence="3" id="KW-0597">Phosphoprotein</keyword>
<keyword evidence="5" id="KW-0547">Nucleotide-binding</keyword>
<evidence type="ECO:0000256" key="6">
    <source>
        <dbReference type="ARBA" id="ARBA00022777"/>
    </source>
</evidence>
<dbReference type="SMART" id="SM00388">
    <property type="entry name" value="HisKA"/>
    <property type="match status" value="1"/>
</dbReference>
<dbReference type="SMART" id="SM00091">
    <property type="entry name" value="PAS"/>
    <property type="match status" value="2"/>
</dbReference>
<evidence type="ECO:0000256" key="5">
    <source>
        <dbReference type="ARBA" id="ARBA00022741"/>
    </source>
</evidence>
<feature type="domain" description="PAC" evidence="11">
    <location>
        <begin position="81"/>
        <end position="132"/>
    </location>
</feature>
<dbReference type="Proteomes" id="UP000198584">
    <property type="component" value="Unassembled WGS sequence"/>
</dbReference>
<dbReference type="STRING" id="571932.SAMN05421743_102327"/>
<organism evidence="12 13">
    <name type="scientific">Thalassobacillus cyri</name>
    <dbReference type="NCBI Taxonomy" id="571932"/>
    <lineage>
        <taxon>Bacteria</taxon>
        <taxon>Bacillati</taxon>
        <taxon>Bacillota</taxon>
        <taxon>Bacilli</taxon>
        <taxon>Bacillales</taxon>
        <taxon>Bacillaceae</taxon>
        <taxon>Thalassobacillus</taxon>
    </lineage>
</organism>
<gene>
    <name evidence="12" type="ORF">SAMN05421743_102327</name>
</gene>
<dbReference type="SUPFAM" id="SSF55785">
    <property type="entry name" value="PYP-like sensor domain (PAS domain)"/>
    <property type="match status" value="2"/>
</dbReference>
<dbReference type="InterPro" id="IPR036097">
    <property type="entry name" value="HisK_dim/P_sf"/>
</dbReference>
<evidence type="ECO:0000256" key="1">
    <source>
        <dbReference type="ARBA" id="ARBA00000085"/>
    </source>
</evidence>
<dbReference type="Pfam" id="PF13426">
    <property type="entry name" value="PAS_9"/>
    <property type="match status" value="1"/>
</dbReference>
<dbReference type="RefSeq" id="WP_093042569.1">
    <property type="nucleotide sequence ID" value="NZ_FNQR01000002.1"/>
</dbReference>
<dbReference type="InterPro" id="IPR003661">
    <property type="entry name" value="HisK_dim/P_dom"/>
</dbReference>
<dbReference type="GO" id="GO:0005524">
    <property type="term" value="F:ATP binding"/>
    <property type="evidence" value="ECO:0007669"/>
    <property type="project" value="UniProtKB-KW"/>
</dbReference>
<dbReference type="NCBIfam" id="TIGR00229">
    <property type="entry name" value="sensory_box"/>
    <property type="match status" value="2"/>
</dbReference>
<evidence type="ECO:0000259" key="9">
    <source>
        <dbReference type="PROSITE" id="PS50109"/>
    </source>
</evidence>
<dbReference type="InterPro" id="IPR035965">
    <property type="entry name" value="PAS-like_dom_sf"/>
</dbReference>
<keyword evidence="8" id="KW-0902">Two-component regulatory system</keyword>
<dbReference type="InterPro" id="IPR001610">
    <property type="entry name" value="PAC"/>
</dbReference>
<feature type="domain" description="PAS" evidence="10">
    <location>
        <begin position="7"/>
        <end position="77"/>
    </location>
</feature>
<dbReference type="SUPFAM" id="SSF55874">
    <property type="entry name" value="ATPase domain of HSP90 chaperone/DNA topoisomerase II/histidine kinase"/>
    <property type="match status" value="1"/>
</dbReference>
<dbReference type="Pfam" id="PF00512">
    <property type="entry name" value="HisKA"/>
    <property type="match status" value="1"/>
</dbReference>
<dbReference type="PANTHER" id="PTHR43065">
    <property type="entry name" value="SENSOR HISTIDINE KINASE"/>
    <property type="match status" value="1"/>
</dbReference>
<evidence type="ECO:0000313" key="12">
    <source>
        <dbReference type="EMBL" id="SEA05156.1"/>
    </source>
</evidence>
<dbReference type="InterPro" id="IPR004358">
    <property type="entry name" value="Sig_transdc_His_kin-like_C"/>
</dbReference>
<dbReference type="GO" id="GO:0006355">
    <property type="term" value="P:regulation of DNA-templated transcription"/>
    <property type="evidence" value="ECO:0007669"/>
    <property type="project" value="InterPro"/>
</dbReference>
<dbReference type="EMBL" id="FNQR01000002">
    <property type="protein sequence ID" value="SEA05156.1"/>
    <property type="molecule type" value="Genomic_DNA"/>
</dbReference>
<dbReference type="InterPro" id="IPR013767">
    <property type="entry name" value="PAS_fold"/>
</dbReference>
<dbReference type="GO" id="GO:0000155">
    <property type="term" value="F:phosphorelay sensor kinase activity"/>
    <property type="evidence" value="ECO:0007669"/>
    <property type="project" value="InterPro"/>
</dbReference>
<dbReference type="EC" id="2.7.13.3" evidence="2"/>
<evidence type="ECO:0000256" key="4">
    <source>
        <dbReference type="ARBA" id="ARBA00022679"/>
    </source>
</evidence>
<proteinExistence type="predicted"/>
<keyword evidence="4" id="KW-0808">Transferase</keyword>
<protein>
    <recommendedName>
        <fullName evidence="2">histidine kinase</fullName>
        <ecNumber evidence="2">2.7.13.3</ecNumber>
    </recommendedName>
</protein>
<name>A0A1H3Y0M1_9BACI</name>
<dbReference type="PANTHER" id="PTHR43065:SF46">
    <property type="entry name" value="C4-DICARBOXYLATE TRANSPORT SENSOR PROTEIN DCTB"/>
    <property type="match status" value="1"/>
</dbReference>
<dbReference type="Gene3D" id="3.30.450.20">
    <property type="entry name" value="PAS domain"/>
    <property type="match status" value="2"/>
</dbReference>
<sequence length="477" mass="54262">MLDNIETQGAFMNAFNQAFIGMAIVNMDGNFMMVNRSFCKILGFTEEEILQKNVMDLTPPEDFKLVATQFQRLVEEDIEAFEIVKRCYKNNGGMIWGRLSISIYQDESQESHLIIQLQDVTERKLEEEELMVREREFRKLVEGAPDAMAIHDEEQILYINQVATETLGVKAEDVIGKPLSDFILKEDWLWYREKLVEALENGEVNGIFDIRLVLPSGETIDVSSTGSIIEYHGRKAMQAVFRNNSAQKEFEMKSNYLLQQYEKMNLVGELAAGIAHEIKNPLTILKGFIQLLDISKHKREHTQYESLMFSEIDRIHLMVNEFLTLAKPSEEDMKPIDLHVALKQTISLMHAHAVNNKVTIQFEENTSLPLVHGIENKLKQAFINIIKNAIEAMHEGGRLRIIMDQCKDGMKISFADEGCGMTEEELRKITTPFFTTKSDGTGLGMMITNNIVESHNGKLQVESKMGAGTTISIAFPL</sequence>
<dbReference type="InterPro" id="IPR005467">
    <property type="entry name" value="His_kinase_dom"/>
</dbReference>
<accession>A0A1H3Y0M1</accession>
<keyword evidence="6 12" id="KW-0418">Kinase</keyword>
<dbReference type="InterPro" id="IPR036890">
    <property type="entry name" value="HATPase_C_sf"/>
</dbReference>
<evidence type="ECO:0000313" key="13">
    <source>
        <dbReference type="Proteomes" id="UP000198584"/>
    </source>
</evidence>
<dbReference type="InterPro" id="IPR000700">
    <property type="entry name" value="PAS-assoc_C"/>
</dbReference>
<dbReference type="Pfam" id="PF02518">
    <property type="entry name" value="HATPase_c"/>
    <property type="match status" value="1"/>
</dbReference>
<dbReference type="SMART" id="SM00387">
    <property type="entry name" value="HATPase_c"/>
    <property type="match status" value="1"/>
</dbReference>
<dbReference type="CDD" id="cd00082">
    <property type="entry name" value="HisKA"/>
    <property type="match status" value="1"/>
</dbReference>